<dbReference type="GO" id="GO:0014850">
    <property type="term" value="P:response to muscle activity"/>
    <property type="evidence" value="ECO:0007669"/>
    <property type="project" value="TreeGrafter"/>
</dbReference>
<name>A0A8C5MRS3_9ANUR</name>
<dbReference type="OrthoDB" id="8943218at2759"/>
<accession>A0A8C5MRS3</accession>
<dbReference type="InterPro" id="IPR043442">
    <property type="entry name" value="Perm1"/>
</dbReference>
<feature type="compositionally biased region" description="Basic and acidic residues" evidence="1">
    <location>
        <begin position="266"/>
        <end position="282"/>
    </location>
</feature>
<dbReference type="AlphaFoldDB" id="A0A8C5MRS3"/>
<dbReference type="PANTHER" id="PTHR47282:SF1">
    <property type="entry name" value="PGC-1 AND ERR-INDUCED REGULATOR IN MUSCLE PROTEIN 1"/>
    <property type="match status" value="1"/>
</dbReference>
<sequence>MDNFEYSIQISDRDWAEFYSTAEECGLKQVSLASDEELLFSDPELDDNTNRSKLIRVSLCPPREEQHAIQSTNTGPSPGDPACYRPKGPREDILLSGSEDEEEFGSVTRFLCQRETLFQKGLNIDPSVDIPVPSKTKTPLMCPENEGFYSNGCAPSVQPTVPSRTREESMLQNETNDPLDCARTGGVGHSPINGNGFPHPEVNVHNEVLDVDVNDCPEMGKSSGLNGFPDDTGHRHVPTVRNEEEVQEEVQHRSRETSIDELQTDNQHEFRPSDPTRDDIEHTGLEMDSGLQEATRARIHSSAVKQNILDPFTILIPKSGSPEFKKISNVDKSVDKCILGFQNVCPTSSPAPVSISEQVLLNQGLSASPRLAPSTNVALTTPEMYDFFYSDVSETANMDTNPEAKHVEDDGIMYTPDMYEYFFLENEEESKSKGKAQPKEQPCKEMVLNSPEIPKSDVAAAAVDFCLPDAYEFFFADDAGDESSGGNALSTPAFHAQTAAVASLQSFLPQGPCRVRKGFTVRGSRCKTGRDGQLNQHSMPGEAAGSRVLRVPAGTGDACLVFLAFASWAMKTSDMRSPDGWKTALLANIGAVSAIQYMRKNTRRNRSDSTTDECEEGP</sequence>
<reference evidence="2" key="2">
    <citation type="submission" date="2025-09" db="UniProtKB">
        <authorList>
            <consortium name="Ensembl"/>
        </authorList>
    </citation>
    <scope>IDENTIFICATION</scope>
</reference>
<organism evidence="2 3">
    <name type="scientific">Leptobrachium leishanense</name>
    <name type="common">Leishan spiny toad</name>
    <dbReference type="NCBI Taxonomy" id="445787"/>
    <lineage>
        <taxon>Eukaryota</taxon>
        <taxon>Metazoa</taxon>
        <taxon>Chordata</taxon>
        <taxon>Craniata</taxon>
        <taxon>Vertebrata</taxon>
        <taxon>Euteleostomi</taxon>
        <taxon>Amphibia</taxon>
        <taxon>Batrachia</taxon>
        <taxon>Anura</taxon>
        <taxon>Pelobatoidea</taxon>
        <taxon>Megophryidae</taxon>
        <taxon>Leptobrachium</taxon>
    </lineage>
</organism>
<proteinExistence type="predicted"/>
<feature type="region of interest" description="Disordered" evidence="1">
    <location>
        <begin position="241"/>
        <end position="282"/>
    </location>
</feature>
<dbReference type="Proteomes" id="UP000694569">
    <property type="component" value="Unplaced"/>
</dbReference>
<dbReference type="GO" id="GO:0005737">
    <property type="term" value="C:cytoplasm"/>
    <property type="evidence" value="ECO:0007669"/>
    <property type="project" value="TreeGrafter"/>
</dbReference>
<evidence type="ECO:0000256" key="1">
    <source>
        <dbReference type="SAM" id="MobiDB-lite"/>
    </source>
</evidence>
<dbReference type="GO" id="GO:0005634">
    <property type="term" value="C:nucleus"/>
    <property type="evidence" value="ECO:0007669"/>
    <property type="project" value="TreeGrafter"/>
</dbReference>
<evidence type="ECO:0000313" key="2">
    <source>
        <dbReference type="Ensembl" id="ENSLLEP00000018702.1"/>
    </source>
</evidence>
<evidence type="ECO:0000313" key="3">
    <source>
        <dbReference type="Proteomes" id="UP000694569"/>
    </source>
</evidence>
<feature type="compositionally biased region" description="Basic and acidic residues" evidence="1">
    <location>
        <begin position="241"/>
        <end position="258"/>
    </location>
</feature>
<keyword evidence="3" id="KW-1185">Reference proteome</keyword>
<evidence type="ECO:0008006" key="4">
    <source>
        <dbReference type="Google" id="ProtNLM"/>
    </source>
</evidence>
<dbReference type="Ensembl" id="ENSLLET00000019436.1">
    <property type="protein sequence ID" value="ENSLLEP00000018702.1"/>
    <property type="gene ID" value="ENSLLEG00000011876.1"/>
</dbReference>
<protein>
    <recommendedName>
        <fullName evidence="4">PGC-1 and ERR-induced regulator in muscle protein 1</fullName>
    </recommendedName>
</protein>
<dbReference type="GO" id="GO:0006355">
    <property type="term" value="P:regulation of DNA-templated transcription"/>
    <property type="evidence" value="ECO:0007669"/>
    <property type="project" value="InterPro"/>
</dbReference>
<dbReference type="GeneTree" id="ENSGT00390000017652"/>
<reference evidence="2" key="1">
    <citation type="submission" date="2025-08" db="UniProtKB">
        <authorList>
            <consortium name="Ensembl"/>
        </authorList>
    </citation>
    <scope>IDENTIFICATION</scope>
</reference>
<dbReference type="PANTHER" id="PTHR47282">
    <property type="entry name" value="PGC-1 AND ERR-INDUCED REGULATOR IN MUSCLE PROTEIN 1"/>
    <property type="match status" value="1"/>
</dbReference>